<name>A0A849VWK3_9HYPH</name>
<protein>
    <submittedName>
        <fullName evidence="3">Alpha/beta hydrolase</fullName>
    </submittedName>
</protein>
<sequence>MVLTACSPGTILNIATTSNGARVEQDVAYGEGPRRTLDVYAPAGAHAAPVAVFFYGGSWQNGDKKTYQFVGSALAAKGIVTVIPDYRLYPQVHYEGFLDDGAKAVRWARDHARQYGGDPAKLFVVGHSAGAYIAAMLALDKTWLGREGMTPNRDLRGFVGIAGPYDFLPSQDEKIAAIFSTAKTTAQAEPVTFAGRHEPPTLLLHGKSDTTVFPRNSTRLAEKLSAGGNTVDIKLYPGVGHLAIIGAMGSPMRFVAPTLDDTANFVRAHSNRKYTDVSWQVSDAVSLASPAASSSPESSR</sequence>
<comment type="caution">
    <text evidence="3">The sequence shown here is derived from an EMBL/GenBank/DDBJ whole genome shotgun (WGS) entry which is preliminary data.</text>
</comment>
<dbReference type="Proteomes" id="UP000550508">
    <property type="component" value="Unassembled WGS sequence"/>
</dbReference>
<dbReference type="Pfam" id="PF20434">
    <property type="entry name" value="BD-FAE"/>
    <property type="match status" value="1"/>
</dbReference>
<organism evidence="3 4">
    <name type="scientific">Phyllobacterium pellucidum</name>
    <dbReference type="NCBI Taxonomy" id="2740464"/>
    <lineage>
        <taxon>Bacteria</taxon>
        <taxon>Pseudomonadati</taxon>
        <taxon>Pseudomonadota</taxon>
        <taxon>Alphaproteobacteria</taxon>
        <taxon>Hyphomicrobiales</taxon>
        <taxon>Phyllobacteriaceae</taxon>
        <taxon>Phyllobacterium</taxon>
    </lineage>
</organism>
<dbReference type="Gene3D" id="3.40.50.1820">
    <property type="entry name" value="alpha/beta hydrolase"/>
    <property type="match status" value="1"/>
</dbReference>
<proteinExistence type="predicted"/>
<dbReference type="PANTHER" id="PTHR48081">
    <property type="entry name" value="AB HYDROLASE SUPERFAMILY PROTEIN C4A8.06C"/>
    <property type="match status" value="1"/>
</dbReference>
<evidence type="ECO:0000313" key="4">
    <source>
        <dbReference type="Proteomes" id="UP000550508"/>
    </source>
</evidence>
<dbReference type="InterPro" id="IPR050300">
    <property type="entry name" value="GDXG_lipolytic_enzyme"/>
</dbReference>
<evidence type="ECO:0000256" key="1">
    <source>
        <dbReference type="ARBA" id="ARBA00022801"/>
    </source>
</evidence>
<keyword evidence="1 3" id="KW-0378">Hydrolase</keyword>
<accession>A0A849VWK3</accession>
<reference evidence="3 4" key="1">
    <citation type="submission" date="2020-05" db="EMBL/GenBank/DDBJ databases">
        <authorList>
            <person name="Kim M.K."/>
        </authorList>
    </citation>
    <scope>NUCLEOTIDE SEQUENCE [LARGE SCALE GENOMIC DNA]</scope>
    <source>
        <strain evidence="3 4">BT25</strain>
    </source>
</reference>
<feature type="domain" description="BD-FAE-like" evidence="2">
    <location>
        <begin position="37"/>
        <end position="224"/>
    </location>
</feature>
<dbReference type="AlphaFoldDB" id="A0A849VWK3"/>
<keyword evidence="4" id="KW-1185">Reference proteome</keyword>
<dbReference type="PANTHER" id="PTHR48081:SF9">
    <property type="entry name" value="CARBOXYLESTERASE"/>
    <property type="match status" value="1"/>
</dbReference>
<dbReference type="InterPro" id="IPR029058">
    <property type="entry name" value="AB_hydrolase_fold"/>
</dbReference>
<dbReference type="EMBL" id="JABUMX010000004">
    <property type="protein sequence ID" value="NTS33194.1"/>
    <property type="molecule type" value="Genomic_DNA"/>
</dbReference>
<dbReference type="GO" id="GO:0016787">
    <property type="term" value="F:hydrolase activity"/>
    <property type="evidence" value="ECO:0007669"/>
    <property type="project" value="UniProtKB-KW"/>
</dbReference>
<gene>
    <name evidence="3" type="ORF">HQ945_18235</name>
</gene>
<evidence type="ECO:0000313" key="3">
    <source>
        <dbReference type="EMBL" id="NTS33194.1"/>
    </source>
</evidence>
<evidence type="ECO:0000259" key="2">
    <source>
        <dbReference type="Pfam" id="PF20434"/>
    </source>
</evidence>
<dbReference type="SUPFAM" id="SSF53474">
    <property type="entry name" value="alpha/beta-Hydrolases"/>
    <property type="match status" value="1"/>
</dbReference>
<dbReference type="InterPro" id="IPR049492">
    <property type="entry name" value="BD-FAE-like_dom"/>
</dbReference>